<comment type="caution">
    <text evidence="1">The sequence shown here is derived from an EMBL/GenBank/DDBJ whole genome shotgun (WGS) entry which is preliminary data.</text>
</comment>
<accession>A0A4Y7T9E8</accession>
<name>A0A4Y7T9E8_COPMI</name>
<proteinExistence type="predicted"/>
<dbReference type="AlphaFoldDB" id="A0A4Y7T9E8"/>
<reference evidence="1 2" key="1">
    <citation type="journal article" date="2019" name="Nat. Ecol. Evol.">
        <title>Megaphylogeny resolves global patterns of mushroom evolution.</title>
        <authorList>
            <person name="Varga T."/>
            <person name="Krizsan K."/>
            <person name="Foldi C."/>
            <person name="Dima B."/>
            <person name="Sanchez-Garcia M."/>
            <person name="Sanchez-Ramirez S."/>
            <person name="Szollosi G.J."/>
            <person name="Szarkandi J.G."/>
            <person name="Papp V."/>
            <person name="Albert L."/>
            <person name="Andreopoulos W."/>
            <person name="Angelini C."/>
            <person name="Antonin V."/>
            <person name="Barry K.W."/>
            <person name="Bougher N.L."/>
            <person name="Buchanan P."/>
            <person name="Buyck B."/>
            <person name="Bense V."/>
            <person name="Catcheside P."/>
            <person name="Chovatia M."/>
            <person name="Cooper J."/>
            <person name="Damon W."/>
            <person name="Desjardin D."/>
            <person name="Finy P."/>
            <person name="Geml J."/>
            <person name="Haridas S."/>
            <person name="Hughes K."/>
            <person name="Justo A."/>
            <person name="Karasinski D."/>
            <person name="Kautmanova I."/>
            <person name="Kiss B."/>
            <person name="Kocsube S."/>
            <person name="Kotiranta H."/>
            <person name="LaButti K.M."/>
            <person name="Lechner B.E."/>
            <person name="Liimatainen K."/>
            <person name="Lipzen A."/>
            <person name="Lukacs Z."/>
            <person name="Mihaltcheva S."/>
            <person name="Morgado L.N."/>
            <person name="Niskanen T."/>
            <person name="Noordeloos M.E."/>
            <person name="Ohm R.A."/>
            <person name="Ortiz-Santana B."/>
            <person name="Ovrebo C."/>
            <person name="Racz N."/>
            <person name="Riley R."/>
            <person name="Savchenko A."/>
            <person name="Shiryaev A."/>
            <person name="Soop K."/>
            <person name="Spirin V."/>
            <person name="Szebenyi C."/>
            <person name="Tomsovsky M."/>
            <person name="Tulloss R.E."/>
            <person name="Uehling J."/>
            <person name="Grigoriev I.V."/>
            <person name="Vagvolgyi C."/>
            <person name="Papp T."/>
            <person name="Martin F.M."/>
            <person name="Miettinen O."/>
            <person name="Hibbett D.S."/>
            <person name="Nagy L.G."/>
        </authorList>
    </citation>
    <scope>NUCLEOTIDE SEQUENCE [LARGE SCALE GENOMIC DNA]</scope>
    <source>
        <strain evidence="1 2">FP101781</strain>
    </source>
</reference>
<keyword evidence="2" id="KW-1185">Reference proteome</keyword>
<dbReference type="EMBL" id="QPFP01000022">
    <property type="protein sequence ID" value="TEB30584.1"/>
    <property type="molecule type" value="Genomic_DNA"/>
</dbReference>
<gene>
    <name evidence="1" type="ORF">FA13DRAFT_522184</name>
</gene>
<dbReference type="Proteomes" id="UP000298030">
    <property type="component" value="Unassembled WGS sequence"/>
</dbReference>
<evidence type="ECO:0000313" key="1">
    <source>
        <dbReference type="EMBL" id="TEB30584.1"/>
    </source>
</evidence>
<protein>
    <submittedName>
        <fullName evidence="1">Uncharacterized protein</fullName>
    </submittedName>
</protein>
<evidence type="ECO:0000313" key="2">
    <source>
        <dbReference type="Proteomes" id="UP000298030"/>
    </source>
</evidence>
<sequence length="186" mass="21045">MNDRLPGKLPHEIWCKAFQLFPENQKALLGLVTSGLFHIMLGRRYENVEFRHSDSSQRTTDALQNPIVSQHFKHISIRLESLDRYLAHPTGRHILGRSSRLPTVADPKILDLVRVLSNIVDVSTYLPRLQSVEFAYNHAPCTSFPHYPTFNSAFMSNMRDSMRGVASNLLTASPIAYSSGNIPRLS</sequence>
<organism evidence="1 2">
    <name type="scientific">Coprinellus micaceus</name>
    <name type="common">Glistening ink-cap mushroom</name>
    <name type="synonym">Coprinus micaceus</name>
    <dbReference type="NCBI Taxonomy" id="71717"/>
    <lineage>
        <taxon>Eukaryota</taxon>
        <taxon>Fungi</taxon>
        <taxon>Dikarya</taxon>
        <taxon>Basidiomycota</taxon>
        <taxon>Agaricomycotina</taxon>
        <taxon>Agaricomycetes</taxon>
        <taxon>Agaricomycetidae</taxon>
        <taxon>Agaricales</taxon>
        <taxon>Agaricineae</taxon>
        <taxon>Psathyrellaceae</taxon>
        <taxon>Coprinellus</taxon>
    </lineage>
</organism>